<dbReference type="InterPro" id="IPR036291">
    <property type="entry name" value="NAD(P)-bd_dom_sf"/>
</dbReference>
<dbReference type="EMBL" id="QREH01000001">
    <property type="protein sequence ID" value="REE03439.1"/>
    <property type="molecule type" value="Genomic_DNA"/>
</dbReference>
<evidence type="ECO:0000313" key="4">
    <source>
        <dbReference type="EMBL" id="REE03439.1"/>
    </source>
</evidence>
<dbReference type="InterPro" id="IPR011032">
    <property type="entry name" value="GroES-like_sf"/>
</dbReference>
<dbReference type="SMART" id="SM00829">
    <property type="entry name" value="PKS_ER"/>
    <property type="match status" value="1"/>
</dbReference>
<evidence type="ECO:0000259" key="3">
    <source>
        <dbReference type="SMART" id="SM00829"/>
    </source>
</evidence>
<feature type="domain" description="Enoyl reductase (ER)" evidence="3">
    <location>
        <begin position="19"/>
        <end position="329"/>
    </location>
</feature>
<dbReference type="AlphaFoldDB" id="A0A3D9LAP0"/>
<dbReference type="RefSeq" id="WP_115931556.1">
    <property type="nucleotide sequence ID" value="NZ_QREH01000001.1"/>
</dbReference>
<dbReference type="GO" id="GO:0035925">
    <property type="term" value="F:mRNA 3'-UTR AU-rich region binding"/>
    <property type="evidence" value="ECO:0007669"/>
    <property type="project" value="TreeGrafter"/>
</dbReference>
<reference evidence="4 5" key="1">
    <citation type="submission" date="2018-07" db="EMBL/GenBank/DDBJ databases">
        <title>Sequencing the genomes of 1000 actinobacteria strains.</title>
        <authorList>
            <person name="Klenk H.-P."/>
        </authorList>
    </citation>
    <scope>NUCLEOTIDE SEQUENCE [LARGE SCALE GENOMIC DNA]</scope>
    <source>
        <strain evidence="4 5">DSM 14442</strain>
    </source>
</reference>
<dbReference type="SUPFAM" id="SSF50129">
    <property type="entry name" value="GroES-like"/>
    <property type="match status" value="1"/>
</dbReference>
<dbReference type="PANTHER" id="PTHR48106:SF13">
    <property type="entry name" value="QUINONE OXIDOREDUCTASE-RELATED"/>
    <property type="match status" value="1"/>
</dbReference>
<dbReference type="Gene3D" id="3.40.50.720">
    <property type="entry name" value="NAD(P)-binding Rossmann-like Domain"/>
    <property type="match status" value="1"/>
</dbReference>
<dbReference type="GO" id="GO:0070402">
    <property type="term" value="F:NADPH binding"/>
    <property type="evidence" value="ECO:0007669"/>
    <property type="project" value="TreeGrafter"/>
</dbReference>
<proteinExistence type="predicted"/>
<evidence type="ECO:0000256" key="1">
    <source>
        <dbReference type="ARBA" id="ARBA00022857"/>
    </source>
</evidence>
<organism evidence="4 5">
    <name type="scientific">Citricoccus muralis</name>
    <dbReference type="NCBI Taxonomy" id="169134"/>
    <lineage>
        <taxon>Bacteria</taxon>
        <taxon>Bacillati</taxon>
        <taxon>Actinomycetota</taxon>
        <taxon>Actinomycetes</taxon>
        <taxon>Micrococcales</taxon>
        <taxon>Micrococcaceae</taxon>
        <taxon>Citricoccus</taxon>
    </lineage>
</organism>
<dbReference type="Gene3D" id="3.90.180.10">
    <property type="entry name" value="Medium-chain alcohol dehydrogenases, catalytic domain"/>
    <property type="match status" value="1"/>
</dbReference>
<dbReference type="PANTHER" id="PTHR48106">
    <property type="entry name" value="QUINONE OXIDOREDUCTASE PIG3-RELATED"/>
    <property type="match status" value="1"/>
</dbReference>
<dbReference type="InterPro" id="IPR047618">
    <property type="entry name" value="QOR-like"/>
</dbReference>
<dbReference type="Proteomes" id="UP000256727">
    <property type="component" value="Unassembled WGS sequence"/>
</dbReference>
<dbReference type="GO" id="GO:0003960">
    <property type="term" value="F:quinone reductase (NADPH) activity"/>
    <property type="evidence" value="ECO:0007669"/>
    <property type="project" value="InterPro"/>
</dbReference>
<dbReference type="InterPro" id="IPR013149">
    <property type="entry name" value="ADH-like_C"/>
</dbReference>
<evidence type="ECO:0000313" key="5">
    <source>
        <dbReference type="Proteomes" id="UP000256727"/>
    </source>
</evidence>
<dbReference type="OrthoDB" id="4190732at2"/>
<keyword evidence="2" id="KW-0560">Oxidoreductase</keyword>
<dbReference type="CDD" id="cd05286">
    <property type="entry name" value="QOR2"/>
    <property type="match status" value="1"/>
</dbReference>
<dbReference type="FunFam" id="3.40.50.720:FF:000053">
    <property type="entry name" value="Quinone oxidoreductase 1"/>
    <property type="match status" value="1"/>
</dbReference>
<keyword evidence="1" id="KW-0521">NADP</keyword>
<dbReference type="InterPro" id="IPR020843">
    <property type="entry name" value="ER"/>
</dbReference>
<dbReference type="Pfam" id="PF00107">
    <property type="entry name" value="ADH_zinc_N"/>
    <property type="match status" value="1"/>
</dbReference>
<gene>
    <name evidence="4" type="ORF">C8E99_1250</name>
</gene>
<comment type="caution">
    <text evidence="4">The sequence shown here is derived from an EMBL/GenBank/DDBJ whole genome shotgun (WGS) entry which is preliminary data.</text>
</comment>
<evidence type="ECO:0000256" key="2">
    <source>
        <dbReference type="ARBA" id="ARBA00023002"/>
    </source>
</evidence>
<dbReference type="Pfam" id="PF08240">
    <property type="entry name" value="ADH_N"/>
    <property type="match status" value="1"/>
</dbReference>
<accession>A0A3D9LAP0</accession>
<dbReference type="SUPFAM" id="SSF51735">
    <property type="entry name" value="NAD(P)-binding Rossmann-fold domains"/>
    <property type="match status" value="1"/>
</dbReference>
<dbReference type="GO" id="GO:0005829">
    <property type="term" value="C:cytosol"/>
    <property type="evidence" value="ECO:0007669"/>
    <property type="project" value="TreeGrafter"/>
</dbReference>
<dbReference type="InterPro" id="IPR013154">
    <property type="entry name" value="ADH-like_N"/>
</dbReference>
<keyword evidence="5" id="KW-1185">Reference proteome</keyword>
<name>A0A3D9LAP0_9MICC</name>
<sequence>MTEISLPSTQHAVRVHASGGPEALQWTEVPVPSPGPGEVLVRTAAAGLNFIETYQRSGVYRMPHPFIPGSEGSGTVVALGPEVDGASVAVGDVVATAAGSGTYAEYFTAPVGQLLPVPSGVDPAEAAAIPLQGMTAHYLCRSTVEVQPGQTVLVHAGAGGVGLLLTQLCVSHGATVITTASTEEKKALSRAAGASHVLDYSGFADAVRDVTGGRGVDAVFDGVGRDTFDESLASLRIRGTLALFGGASGPVPPVDPQRLNSAGSVFLTRPTLVHHTLTAEETRWRARELFSALDAGTLDFRIGATYPLAEAGRAHGDLESRRTTGKSLLLP</sequence>
<protein>
    <submittedName>
        <fullName evidence="4">NADPH:quinone reductase-like Zn-dependent oxidoreductase</fullName>
    </submittedName>
</protein>